<evidence type="ECO:0000256" key="2">
    <source>
        <dbReference type="ARBA" id="ARBA00022723"/>
    </source>
</evidence>
<dbReference type="PROSITE" id="PS50157">
    <property type="entry name" value="ZINC_FINGER_C2H2_2"/>
    <property type="match status" value="1"/>
</dbReference>
<protein>
    <recommendedName>
        <fullName evidence="8">C2H2-type domain-containing protein</fullName>
    </recommendedName>
</protein>
<comment type="subcellular location">
    <subcellularLocation>
        <location evidence="1">Nucleus</location>
    </subcellularLocation>
</comment>
<keyword evidence="5" id="KW-0539">Nucleus</keyword>
<evidence type="ECO:0000256" key="7">
    <source>
        <dbReference type="SAM" id="MobiDB-lite"/>
    </source>
</evidence>
<evidence type="ECO:0000259" key="8">
    <source>
        <dbReference type="PROSITE" id="PS50157"/>
    </source>
</evidence>
<dbReference type="InterPro" id="IPR036236">
    <property type="entry name" value="Znf_C2H2_sf"/>
</dbReference>
<name>A0A484MGS9_9ASTE</name>
<dbReference type="OrthoDB" id="1933825at2759"/>
<keyword evidence="3 6" id="KW-0863">Zinc-finger</keyword>
<feature type="region of interest" description="Disordered" evidence="7">
    <location>
        <begin position="206"/>
        <end position="225"/>
    </location>
</feature>
<dbReference type="Gene3D" id="3.30.160.60">
    <property type="entry name" value="Classic Zinc Finger"/>
    <property type="match status" value="1"/>
</dbReference>
<dbReference type="GO" id="GO:0008270">
    <property type="term" value="F:zinc ion binding"/>
    <property type="evidence" value="ECO:0007669"/>
    <property type="project" value="UniProtKB-KW"/>
</dbReference>
<dbReference type="GO" id="GO:0009788">
    <property type="term" value="P:negative regulation of abscisic acid-activated signaling pathway"/>
    <property type="evidence" value="ECO:0007669"/>
    <property type="project" value="InterPro"/>
</dbReference>
<feature type="domain" description="C2H2-type" evidence="8">
    <location>
        <begin position="62"/>
        <end position="89"/>
    </location>
</feature>
<keyword evidence="2" id="KW-0479">Metal-binding</keyword>
<evidence type="ECO:0000256" key="6">
    <source>
        <dbReference type="PROSITE-ProRule" id="PRU00042"/>
    </source>
</evidence>
<dbReference type="FunFam" id="3.30.160.60:FF:001366">
    <property type="entry name" value="Zinc finger protein 2"/>
    <property type="match status" value="1"/>
</dbReference>
<dbReference type="SUPFAM" id="SSF57667">
    <property type="entry name" value="beta-beta-alpha zinc fingers"/>
    <property type="match status" value="1"/>
</dbReference>
<evidence type="ECO:0000256" key="1">
    <source>
        <dbReference type="ARBA" id="ARBA00004123"/>
    </source>
</evidence>
<evidence type="ECO:0000256" key="4">
    <source>
        <dbReference type="ARBA" id="ARBA00022833"/>
    </source>
</evidence>
<dbReference type="InterPro" id="IPR044246">
    <property type="entry name" value="ZFP3-like"/>
</dbReference>
<dbReference type="InterPro" id="IPR013087">
    <property type="entry name" value="Znf_C2H2_type"/>
</dbReference>
<dbReference type="PROSITE" id="PS00028">
    <property type="entry name" value="ZINC_FINGER_C2H2_1"/>
    <property type="match status" value="1"/>
</dbReference>
<keyword evidence="4" id="KW-0862">Zinc</keyword>
<evidence type="ECO:0000256" key="5">
    <source>
        <dbReference type="ARBA" id="ARBA00023242"/>
    </source>
</evidence>
<dbReference type="AlphaFoldDB" id="A0A484MGS9"/>
<dbReference type="GO" id="GO:0005634">
    <property type="term" value="C:nucleus"/>
    <property type="evidence" value="ECO:0007669"/>
    <property type="project" value="UniProtKB-SubCell"/>
</dbReference>
<accession>A0A484MGS9</accession>
<evidence type="ECO:0000256" key="3">
    <source>
        <dbReference type="ARBA" id="ARBA00022771"/>
    </source>
</evidence>
<reference evidence="9 10" key="1">
    <citation type="submission" date="2018-04" db="EMBL/GenBank/DDBJ databases">
        <authorList>
            <person name="Vogel A."/>
        </authorList>
    </citation>
    <scope>NUCLEOTIDE SEQUENCE [LARGE SCALE GENOMIC DNA]</scope>
</reference>
<sequence>MENQKETEEEETEQEQSLLLLQGKNDAVSLDLSLGCRDSAAGGCRASSPGSTDDAAADRRVFSCNYCQRKFYSSQALGGHQNAHKRERTLAKRGQSTAAVAAAAAAAFGYNSAVSLPLYGSAYSNRSLVGIHHVHSTIHKPGSYFGSPASFVGSPSSQSFYGGYNAWPRAPEGYHASTTATKLGSSTASAAPLRFDLAVHMASAGDGRRMDGGRNAAGGSNSKSQQEVLKLDLDLSLKL</sequence>
<keyword evidence="10" id="KW-1185">Reference proteome</keyword>
<dbReference type="PANTHER" id="PTHR47287">
    <property type="entry name" value="C2H2 AND C2HC ZINC FINGERS SUPERFAMILY PROTEIN"/>
    <property type="match status" value="1"/>
</dbReference>
<evidence type="ECO:0000313" key="10">
    <source>
        <dbReference type="Proteomes" id="UP000595140"/>
    </source>
</evidence>
<evidence type="ECO:0000313" key="9">
    <source>
        <dbReference type="EMBL" id="VFQ87284.1"/>
    </source>
</evidence>
<dbReference type="Proteomes" id="UP000595140">
    <property type="component" value="Unassembled WGS sequence"/>
</dbReference>
<proteinExistence type="predicted"/>
<dbReference type="PANTHER" id="PTHR47287:SF15">
    <property type="entry name" value="ZINC FINGER PROTEIN 3-LIKE"/>
    <property type="match status" value="1"/>
</dbReference>
<dbReference type="EMBL" id="OOIL02003368">
    <property type="protein sequence ID" value="VFQ87284.1"/>
    <property type="molecule type" value="Genomic_DNA"/>
</dbReference>
<gene>
    <name evidence="9" type="ORF">CCAM_LOCUS29060</name>
</gene>
<organism evidence="9 10">
    <name type="scientific">Cuscuta campestris</name>
    <dbReference type="NCBI Taxonomy" id="132261"/>
    <lineage>
        <taxon>Eukaryota</taxon>
        <taxon>Viridiplantae</taxon>
        <taxon>Streptophyta</taxon>
        <taxon>Embryophyta</taxon>
        <taxon>Tracheophyta</taxon>
        <taxon>Spermatophyta</taxon>
        <taxon>Magnoliopsida</taxon>
        <taxon>eudicotyledons</taxon>
        <taxon>Gunneridae</taxon>
        <taxon>Pentapetalae</taxon>
        <taxon>asterids</taxon>
        <taxon>lamiids</taxon>
        <taxon>Solanales</taxon>
        <taxon>Convolvulaceae</taxon>
        <taxon>Cuscuteae</taxon>
        <taxon>Cuscuta</taxon>
        <taxon>Cuscuta subgen. Grammica</taxon>
        <taxon>Cuscuta sect. Cleistogrammica</taxon>
    </lineage>
</organism>
<feature type="region of interest" description="Disordered" evidence="7">
    <location>
        <begin position="1"/>
        <end position="20"/>
    </location>
</feature>